<proteinExistence type="predicted"/>
<dbReference type="InterPro" id="IPR001584">
    <property type="entry name" value="Integrase_cat-core"/>
</dbReference>
<dbReference type="PROSITE" id="PS50994">
    <property type="entry name" value="INTEGRASE"/>
    <property type="match status" value="1"/>
</dbReference>
<dbReference type="EMBL" id="BGPR01051256">
    <property type="protein sequence ID" value="GBO28221.1"/>
    <property type="molecule type" value="Genomic_DNA"/>
</dbReference>
<dbReference type="PANTHER" id="PTHR37984">
    <property type="entry name" value="PROTEIN CBG26694"/>
    <property type="match status" value="1"/>
</dbReference>
<protein>
    <submittedName>
        <fullName evidence="3">Uncharacterized protein K02A2.6</fullName>
    </submittedName>
</protein>
<evidence type="ECO:0000313" key="3">
    <source>
        <dbReference type="EMBL" id="GBO28221.1"/>
    </source>
</evidence>
<dbReference type="InterPro" id="IPR050951">
    <property type="entry name" value="Retrovirus_Pol_polyprotein"/>
</dbReference>
<dbReference type="GO" id="GO:0015074">
    <property type="term" value="P:DNA integration"/>
    <property type="evidence" value="ECO:0007669"/>
    <property type="project" value="InterPro"/>
</dbReference>
<organism evidence="3 4">
    <name type="scientific">Araneus ventricosus</name>
    <name type="common">Orbweaver spider</name>
    <name type="synonym">Epeira ventricosa</name>
    <dbReference type="NCBI Taxonomy" id="182803"/>
    <lineage>
        <taxon>Eukaryota</taxon>
        <taxon>Metazoa</taxon>
        <taxon>Ecdysozoa</taxon>
        <taxon>Arthropoda</taxon>
        <taxon>Chelicerata</taxon>
        <taxon>Arachnida</taxon>
        <taxon>Araneae</taxon>
        <taxon>Araneomorphae</taxon>
        <taxon>Entelegynae</taxon>
        <taxon>Araneoidea</taxon>
        <taxon>Araneidae</taxon>
        <taxon>Araneus</taxon>
    </lineage>
</organism>
<feature type="compositionally biased region" description="Basic and acidic residues" evidence="1">
    <location>
        <begin position="243"/>
        <end position="254"/>
    </location>
</feature>
<dbReference type="Proteomes" id="UP000499080">
    <property type="component" value="Unassembled WGS sequence"/>
</dbReference>
<dbReference type="Gene3D" id="3.30.420.10">
    <property type="entry name" value="Ribonuclease H-like superfamily/Ribonuclease H"/>
    <property type="match status" value="1"/>
</dbReference>
<keyword evidence="4" id="KW-1185">Reference proteome</keyword>
<comment type="caution">
    <text evidence="3">The sequence shown here is derived from an EMBL/GenBank/DDBJ whole genome shotgun (WGS) entry which is preliminary data.</text>
</comment>
<dbReference type="OrthoDB" id="10048726at2759"/>
<dbReference type="GO" id="GO:0003676">
    <property type="term" value="F:nucleic acid binding"/>
    <property type="evidence" value="ECO:0007669"/>
    <property type="project" value="InterPro"/>
</dbReference>
<feature type="compositionally biased region" description="Low complexity" evidence="1">
    <location>
        <begin position="216"/>
        <end position="233"/>
    </location>
</feature>
<dbReference type="PANTHER" id="PTHR37984:SF12">
    <property type="entry name" value="RIBONUCLEASE H"/>
    <property type="match status" value="1"/>
</dbReference>
<evidence type="ECO:0000259" key="2">
    <source>
        <dbReference type="PROSITE" id="PS50994"/>
    </source>
</evidence>
<dbReference type="AlphaFoldDB" id="A0A4Y2VU63"/>
<dbReference type="Pfam" id="PF00665">
    <property type="entry name" value="rve"/>
    <property type="match status" value="1"/>
</dbReference>
<name>A0A4Y2VU63_ARAVE</name>
<dbReference type="InterPro" id="IPR012337">
    <property type="entry name" value="RNaseH-like_sf"/>
</dbReference>
<evidence type="ECO:0000256" key="1">
    <source>
        <dbReference type="SAM" id="MobiDB-lite"/>
    </source>
</evidence>
<reference evidence="3 4" key="1">
    <citation type="journal article" date="2019" name="Sci. Rep.">
        <title>Orb-weaving spider Araneus ventricosus genome elucidates the spidroin gene catalogue.</title>
        <authorList>
            <person name="Kono N."/>
            <person name="Nakamura H."/>
            <person name="Ohtoshi R."/>
            <person name="Moran D.A.P."/>
            <person name="Shinohara A."/>
            <person name="Yoshida Y."/>
            <person name="Fujiwara M."/>
            <person name="Mori M."/>
            <person name="Tomita M."/>
            <person name="Arakawa K."/>
        </authorList>
    </citation>
    <scope>NUCLEOTIDE SEQUENCE [LARGE SCALE GENOMIC DNA]</scope>
</reference>
<sequence length="284" mass="31776">MKSLAHCYVWWPKIEEDIENHVGLCEPCRQTRHAPPRAPVHPWEVTTKPWSRVHIDFACPFQGQMFFLLVDSFSKWLEVKRLSSATSSATIKVLREIFATHGIPDSVASDNGSQYTSEEFQNFLLKNGVRHILVAPYHPSSNGRAESVVQTTKDALKRIISGPTWIPGTVIEKTGPLSYKNVTPDGRSVRCHIDQMRNRKTPLASPQFSLETHENSTIPVSSSAIPSSSNTPIQPSDPPAEIETPKKAPDESHQSRSRRTIMDLMHVTSRLPTRDLPEVAIGQS</sequence>
<feature type="domain" description="Integrase catalytic" evidence="2">
    <location>
        <begin position="45"/>
        <end position="156"/>
    </location>
</feature>
<dbReference type="InterPro" id="IPR036397">
    <property type="entry name" value="RNaseH_sf"/>
</dbReference>
<gene>
    <name evidence="3" type="primary">K02A2.6_284</name>
    <name evidence="3" type="ORF">AVEN_42166_1</name>
</gene>
<evidence type="ECO:0000313" key="4">
    <source>
        <dbReference type="Proteomes" id="UP000499080"/>
    </source>
</evidence>
<feature type="region of interest" description="Disordered" evidence="1">
    <location>
        <begin position="197"/>
        <end position="284"/>
    </location>
</feature>
<dbReference type="SUPFAM" id="SSF53098">
    <property type="entry name" value="Ribonuclease H-like"/>
    <property type="match status" value="1"/>
</dbReference>
<accession>A0A4Y2VU63</accession>